<proteinExistence type="predicted"/>
<organism evidence="2 3">
    <name type="scientific">Spartinivicinus marinus</name>
    <dbReference type="NCBI Taxonomy" id="2994442"/>
    <lineage>
        <taxon>Bacteria</taxon>
        <taxon>Pseudomonadati</taxon>
        <taxon>Pseudomonadota</taxon>
        <taxon>Gammaproteobacteria</taxon>
        <taxon>Oceanospirillales</taxon>
        <taxon>Zooshikellaceae</taxon>
        <taxon>Spartinivicinus</taxon>
    </lineage>
</organism>
<feature type="non-terminal residue" evidence="2">
    <location>
        <position position="314"/>
    </location>
</feature>
<sequence>SSFYESYIWQETILRETLSTVSALQYSTDTGNPVAVVSKTEELDKLIFCEYCGVQSITCDPYPNCPIVIWWDPSSCRNVINSSKVECNACVTKTSKPCYKYYHQNYFKDQLNRAGNTFYATAKPVDYKGFYGAAFARLSSKEAQFAIGPYDGGYTLRPPSPPPRPPSWNVNVNWNINRYNPDSGFGLNAVTILASSLSVNNNYGVESALNTFNKALDILHTVNSVVSLGGNVLSTWAGDPVNMVTGNMYHHETDLNLPARGMPVVFKRSYNSLAREDGPLGYGWTHSFNHYLLFLDDDANGKVDTIVWSDGMDG</sequence>
<dbReference type="RefSeq" id="WP_180572098.1">
    <property type="nucleotide sequence ID" value="NZ_JACCKB010000311.1"/>
</dbReference>
<protein>
    <recommendedName>
        <fullName evidence="1">DUF6531 domain-containing protein</fullName>
    </recommendedName>
</protein>
<dbReference type="AlphaFoldDB" id="A0A853IQH5"/>
<accession>A0A853IQH5</accession>
<comment type="caution">
    <text evidence="2">The sequence shown here is derived from an EMBL/GenBank/DDBJ whole genome shotgun (WGS) entry which is preliminary data.</text>
</comment>
<dbReference type="Proteomes" id="UP000569732">
    <property type="component" value="Unassembled WGS sequence"/>
</dbReference>
<evidence type="ECO:0000259" key="1">
    <source>
        <dbReference type="Pfam" id="PF20148"/>
    </source>
</evidence>
<feature type="domain" description="DUF6531" evidence="1">
    <location>
        <begin position="238"/>
        <end position="298"/>
    </location>
</feature>
<dbReference type="InterPro" id="IPR045351">
    <property type="entry name" value="DUF6531"/>
</dbReference>
<keyword evidence="3" id="KW-1185">Reference proteome</keyword>
<dbReference type="Pfam" id="PF20148">
    <property type="entry name" value="DUF6531"/>
    <property type="match status" value="1"/>
</dbReference>
<dbReference type="EMBL" id="JACCKB010000311">
    <property type="protein sequence ID" value="NYZ70176.1"/>
    <property type="molecule type" value="Genomic_DNA"/>
</dbReference>
<evidence type="ECO:0000313" key="2">
    <source>
        <dbReference type="EMBL" id="NYZ70176.1"/>
    </source>
</evidence>
<reference evidence="2 3" key="1">
    <citation type="submission" date="2020-07" db="EMBL/GenBank/DDBJ databases">
        <title>Endozoicomonas sp. nov., isolated from sediment.</title>
        <authorList>
            <person name="Gu T."/>
        </authorList>
    </citation>
    <scope>NUCLEOTIDE SEQUENCE [LARGE SCALE GENOMIC DNA]</scope>
    <source>
        <strain evidence="2 3">SM1973</strain>
    </source>
</reference>
<name>A0A853IQH5_9GAMM</name>
<gene>
    <name evidence="2" type="ORF">H0A36_29625</name>
</gene>
<evidence type="ECO:0000313" key="3">
    <source>
        <dbReference type="Proteomes" id="UP000569732"/>
    </source>
</evidence>
<feature type="non-terminal residue" evidence="2">
    <location>
        <position position="1"/>
    </location>
</feature>